<gene>
    <name evidence="5" type="ORF">SCA03_52940</name>
</gene>
<dbReference type="Gene3D" id="1.10.10.10">
    <property type="entry name" value="Winged helix-like DNA-binding domain superfamily/Winged helix DNA-binding domain"/>
    <property type="match status" value="1"/>
</dbReference>
<keyword evidence="1" id="KW-0805">Transcription regulation</keyword>
<keyword evidence="6" id="KW-1185">Reference proteome</keyword>
<evidence type="ECO:0000313" key="6">
    <source>
        <dbReference type="Proteomes" id="UP000319210"/>
    </source>
</evidence>
<dbReference type="CDD" id="cd00090">
    <property type="entry name" value="HTH_ARSR"/>
    <property type="match status" value="1"/>
</dbReference>
<dbReference type="SUPFAM" id="SSF46785">
    <property type="entry name" value="Winged helix' DNA-binding domain"/>
    <property type="match status" value="1"/>
</dbReference>
<dbReference type="RefSeq" id="WP_051846196.1">
    <property type="nucleotide sequence ID" value="NZ_BJMM01000036.1"/>
</dbReference>
<dbReference type="PANTHER" id="PTHR43132">
    <property type="entry name" value="ARSENICAL RESISTANCE OPERON REPRESSOR ARSR-RELATED"/>
    <property type="match status" value="1"/>
</dbReference>
<dbReference type="Pfam" id="PF01022">
    <property type="entry name" value="HTH_5"/>
    <property type="match status" value="1"/>
</dbReference>
<reference evidence="5 6" key="1">
    <citation type="submission" date="2019-06" db="EMBL/GenBank/DDBJ databases">
        <title>Whole genome shotgun sequence of Streptomyces cacaoi subsp. cacaoi NBRC 12748.</title>
        <authorList>
            <person name="Hosoyama A."/>
            <person name="Uohara A."/>
            <person name="Ohji S."/>
            <person name="Ichikawa N."/>
        </authorList>
    </citation>
    <scope>NUCLEOTIDE SEQUENCE [LARGE SCALE GENOMIC DNA]</scope>
    <source>
        <strain evidence="5 6">NBRC 12748</strain>
    </source>
</reference>
<accession>A0A4Y3R7L7</accession>
<evidence type="ECO:0000256" key="3">
    <source>
        <dbReference type="ARBA" id="ARBA00023163"/>
    </source>
</evidence>
<evidence type="ECO:0000259" key="4">
    <source>
        <dbReference type="SMART" id="SM00418"/>
    </source>
</evidence>
<dbReference type="InterPro" id="IPR011991">
    <property type="entry name" value="ArsR-like_HTH"/>
</dbReference>
<keyword evidence="3" id="KW-0804">Transcription</keyword>
<evidence type="ECO:0000256" key="2">
    <source>
        <dbReference type="ARBA" id="ARBA00023125"/>
    </source>
</evidence>
<evidence type="ECO:0000256" key="1">
    <source>
        <dbReference type="ARBA" id="ARBA00023015"/>
    </source>
</evidence>
<dbReference type="AlphaFoldDB" id="A0A4Y3R7L7"/>
<name>A0A4Y3R7L7_STRCI</name>
<dbReference type="InterPro" id="IPR036390">
    <property type="entry name" value="WH_DNA-bd_sf"/>
</dbReference>
<dbReference type="GO" id="GO:0003700">
    <property type="term" value="F:DNA-binding transcription factor activity"/>
    <property type="evidence" value="ECO:0007669"/>
    <property type="project" value="InterPro"/>
</dbReference>
<dbReference type="InterPro" id="IPR051011">
    <property type="entry name" value="Metal_resp_trans_reg"/>
</dbReference>
<proteinExistence type="predicted"/>
<dbReference type="InterPro" id="IPR036388">
    <property type="entry name" value="WH-like_DNA-bd_sf"/>
</dbReference>
<organism evidence="5 6">
    <name type="scientific">Streptomyces cacaoi</name>
    <dbReference type="NCBI Taxonomy" id="1898"/>
    <lineage>
        <taxon>Bacteria</taxon>
        <taxon>Bacillati</taxon>
        <taxon>Actinomycetota</taxon>
        <taxon>Actinomycetes</taxon>
        <taxon>Kitasatosporales</taxon>
        <taxon>Streptomycetaceae</taxon>
        <taxon>Streptomyces</taxon>
    </lineage>
</organism>
<dbReference type="InterPro" id="IPR001845">
    <property type="entry name" value="HTH_ArsR_DNA-bd_dom"/>
</dbReference>
<keyword evidence="2" id="KW-0238">DNA-binding</keyword>
<dbReference type="GO" id="GO:0003677">
    <property type="term" value="F:DNA binding"/>
    <property type="evidence" value="ECO:0007669"/>
    <property type="project" value="UniProtKB-KW"/>
</dbReference>
<dbReference type="SMART" id="SM00418">
    <property type="entry name" value="HTH_ARSR"/>
    <property type="match status" value="1"/>
</dbReference>
<evidence type="ECO:0000313" key="5">
    <source>
        <dbReference type="EMBL" id="GEB52743.1"/>
    </source>
</evidence>
<protein>
    <submittedName>
        <fullName evidence="5">Transcriptional regulator</fullName>
    </submittedName>
</protein>
<sequence length="321" mass="35406">MLTKAQQQDRRPDEKERHEQRIHFTFEDILNFRLLKTLGPATESVFALHVLRHNANDSFAGWRRHVRGAHRRRLPHFLNLAETLAVSPGLVSLRASAPDTVKAELNTEGMMPSRIRQLTVALREFQEAAIRPYWPRIHSYLESERESCGRLMFTGGLQQLFGALNRKMRWAPPVLTLPSEQSGDVRLTGSGITLAPSLFLSGPPRFFPGGKGVPPILVYPAQPNSLVTTALWDVPPPEQSLAALVGSTRSAVLQALTESRTTTELAHHVGISAGSASQHATVLRNTGLISTTRTRTSAIHTLTPLGMALFKGTWLQRTGAA</sequence>
<dbReference type="Proteomes" id="UP000319210">
    <property type="component" value="Unassembled WGS sequence"/>
</dbReference>
<comment type="caution">
    <text evidence="5">The sequence shown here is derived from an EMBL/GenBank/DDBJ whole genome shotgun (WGS) entry which is preliminary data.</text>
</comment>
<dbReference type="PANTHER" id="PTHR43132:SF8">
    <property type="entry name" value="HTH-TYPE TRANSCRIPTIONAL REGULATOR KMTR"/>
    <property type="match status" value="1"/>
</dbReference>
<dbReference type="EMBL" id="BJMM01000036">
    <property type="protein sequence ID" value="GEB52743.1"/>
    <property type="molecule type" value="Genomic_DNA"/>
</dbReference>
<feature type="domain" description="HTH arsR-type" evidence="4">
    <location>
        <begin position="239"/>
        <end position="311"/>
    </location>
</feature>